<keyword evidence="1" id="KW-0732">Signal</keyword>
<protein>
    <recommendedName>
        <fullName evidence="2">DUF4352 domain-containing protein</fullName>
    </recommendedName>
</protein>
<name>A0A919W3V8_9ACTN</name>
<reference evidence="3" key="1">
    <citation type="submission" date="2021-03" db="EMBL/GenBank/DDBJ databases">
        <title>Whole genome shotgun sequence of Actinoplanes consettensis NBRC 14913.</title>
        <authorList>
            <person name="Komaki H."/>
            <person name="Tamura T."/>
        </authorList>
    </citation>
    <scope>NUCLEOTIDE SEQUENCE</scope>
    <source>
        <strain evidence="3">NBRC 14913</strain>
    </source>
</reference>
<accession>A0A919W3V8</accession>
<organism evidence="3 4">
    <name type="scientific">Winogradskya consettensis</name>
    <dbReference type="NCBI Taxonomy" id="113560"/>
    <lineage>
        <taxon>Bacteria</taxon>
        <taxon>Bacillati</taxon>
        <taxon>Actinomycetota</taxon>
        <taxon>Actinomycetes</taxon>
        <taxon>Micromonosporales</taxon>
        <taxon>Micromonosporaceae</taxon>
        <taxon>Winogradskya</taxon>
    </lineage>
</organism>
<dbReference type="InterPro" id="IPR029051">
    <property type="entry name" value="DUF4352"/>
</dbReference>
<dbReference type="InterPro" id="IPR029050">
    <property type="entry name" value="Immunoprotect_excell_Ig-like"/>
</dbReference>
<evidence type="ECO:0000259" key="2">
    <source>
        <dbReference type="Pfam" id="PF11611"/>
    </source>
</evidence>
<comment type="caution">
    <text evidence="3">The sequence shown here is derived from an EMBL/GenBank/DDBJ whole genome shotgun (WGS) entry which is preliminary data.</text>
</comment>
<dbReference type="Proteomes" id="UP000680865">
    <property type="component" value="Unassembled WGS sequence"/>
</dbReference>
<dbReference type="Gene3D" id="2.60.40.1240">
    <property type="match status" value="1"/>
</dbReference>
<dbReference type="EMBL" id="BOQP01000035">
    <property type="protein sequence ID" value="GIM78748.1"/>
    <property type="molecule type" value="Genomic_DNA"/>
</dbReference>
<evidence type="ECO:0000256" key="1">
    <source>
        <dbReference type="ARBA" id="ARBA00022729"/>
    </source>
</evidence>
<dbReference type="AlphaFoldDB" id="A0A919W3V8"/>
<dbReference type="Pfam" id="PF11611">
    <property type="entry name" value="DUF4352"/>
    <property type="match status" value="1"/>
</dbReference>
<sequence length="176" mass="18456">MKLWIGWGLLMLSLLMGTVMIDLIRTGAELLTTIHPVPARLNEAVDDGDLRFVVRGAHCGIDQVGTANLGQRARGEFCFVELSILNSGTAARLFDATGQKAFDAAGATFLADGAAGLYADDRNRSLLETIGPGRRVRGTLVFDVPDASHLDAVVLHGSAGSPGVRIALGWVASGDG</sequence>
<proteinExistence type="predicted"/>
<evidence type="ECO:0000313" key="4">
    <source>
        <dbReference type="Proteomes" id="UP000680865"/>
    </source>
</evidence>
<keyword evidence="4" id="KW-1185">Reference proteome</keyword>
<feature type="domain" description="DUF4352" evidence="2">
    <location>
        <begin position="41"/>
        <end position="150"/>
    </location>
</feature>
<gene>
    <name evidence="3" type="ORF">Aco04nite_62020</name>
</gene>
<evidence type="ECO:0000313" key="3">
    <source>
        <dbReference type="EMBL" id="GIM78748.1"/>
    </source>
</evidence>